<name>A0AA35P193_9SAUR</name>
<sequence>MIASELLTALQKSFYLVKTTGGSNLTDSGRATWKNSSDKKQKNLRSVQMKERRRDSTAQLTCAQAGGIGDGIMEWAQLKYEAKNMGIFGIHCRCDKMKKLGLPYFKK</sequence>
<accession>A0AA35P193</accession>
<protein>
    <submittedName>
        <fullName evidence="2">Uncharacterized protein</fullName>
    </submittedName>
</protein>
<keyword evidence="3" id="KW-1185">Reference proteome</keyword>
<dbReference type="EMBL" id="OX395128">
    <property type="protein sequence ID" value="CAI5771294.1"/>
    <property type="molecule type" value="Genomic_DNA"/>
</dbReference>
<reference evidence="2" key="1">
    <citation type="submission" date="2022-12" db="EMBL/GenBank/DDBJ databases">
        <authorList>
            <person name="Alioto T."/>
            <person name="Alioto T."/>
            <person name="Gomez Garrido J."/>
        </authorList>
    </citation>
    <scope>NUCLEOTIDE SEQUENCE</scope>
</reference>
<dbReference type="AlphaFoldDB" id="A0AA35P193"/>
<feature type="region of interest" description="Disordered" evidence="1">
    <location>
        <begin position="27"/>
        <end position="58"/>
    </location>
</feature>
<proteinExistence type="predicted"/>
<evidence type="ECO:0000313" key="3">
    <source>
        <dbReference type="Proteomes" id="UP001178461"/>
    </source>
</evidence>
<organism evidence="2 3">
    <name type="scientific">Podarcis lilfordi</name>
    <name type="common">Lilford's wall lizard</name>
    <dbReference type="NCBI Taxonomy" id="74358"/>
    <lineage>
        <taxon>Eukaryota</taxon>
        <taxon>Metazoa</taxon>
        <taxon>Chordata</taxon>
        <taxon>Craniata</taxon>
        <taxon>Vertebrata</taxon>
        <taxon>Euteleostomi</taxon>
        <taxon>Lepidosauria</taxon>
        <taxon>Squamata</taxon>
        <taxon>Bifurcata</taxon>
        <taxon>Unidentata</taxon>
        <taxon>Episquamata</taxon>
        <taxon>Laterata</taxon>
        <taxon>Lacertibaenia</taxon>
        <taxon>Lacertidae</taxon>
        <taxon>Podarcis</taxon>
    </lineage>
</organism>
<gene>
    <name evidence="2" type="ORF">PODLI_1B029980</name>
</gene>
<dbReference type="Proteomes" id="UP001178461">
    <property type="component" value="Chromosome 3"/>
</dbReference>
<evidence type="ECO:0000313" key="2">
    <source>
        <dbReference type="EMBL" id="CAI5771294.1"/>
    </source>
</evidence>
<evidence type="ECO:0000256" key="1">
    <source>
        <dbReference type="SAM" id="MobiDB-lite"/>
    </source>
</evidence>